<dbReference type="EMBL" id="LBUZ01000021">
    <property type="protein sequence ID" value="KKQ74934.1"/>
    <property type="molecule type" value="Genomic_DNA"/>
</dbReference>
<dbReference type="Proteomes" id="UP000034181">
    <property type="component" value="Unassembled WGS sequence"/>
</dbReference>
<accession>A0A0G0MMK6</accession>
<name>A0A0G0MMK6_9BACT</name>
<evidence type="ECO:0000313" key="3">
    <source>
        <dbReference type="Proteomes" id="UP000034181"/>
    </source>
</evidence>
<gene>
    <name evidence="2" type="ORF">US96_C0021G0001</name>
</gene>
<feature type="transmembrane region" description="Helical" evidence="1">
    <location>
        <begin position="7"/>
        <end position="28"/>
    </location>
</feature>
<keyword evidence="1" id="KW-0812">Transmembrane</keyword>
<comment type="caution">
    <text evidence="2">The sequence shown here is derived from an EMBL/GenBank/DDBJ whole genome shotgun (WGS) entry which is preliminary data.</text>
</comment>
<reference evidence="2 3" key="1">
    <citation type="journal article" date="2015" name="Nature">
        <title>rRNA introns, odd ribosomes, and small enigmatic genomes across a large radiation of phyla.</title>
        <authorList>
            <person name="Brown C.T."/>
            <person name="Hug L.A."/>
            <person name="Thomas B.C."/>
            <person name="Sharon I."/>
            <person name="Castelle C.J."/>
            <person name="Singh A."/>
            <person name="Wilkins M.J."/>
            <person name="Williams K.H."/>
            <person name="Banfield J.F."/>
        </authorList>
    </citation>
    <scope>NUCLEOTIDE SEQUENCE [LARGE SCALE GENOMIC DNA]</scope>
</reference>
<keyword evidence="1" id="KW-0472">Membrane</keyword>
<evidence type="ECO:0000313" key="2">
    <source>
        <dbReference type="EMBL" id="KKQ74934.1"/>
    </source>
</evidence>
<organism evidence="2 3">
    <name type="scientific">Candidatus Woesebacteria bacterium GW2011_GWB1_38_5b</name>
    <dbReference type="NCBI Taxonomy" id="1618569"/>
    <lineage>
        <taxon>Bacteria</taxon>
        <taxon>Candidatus Woeseibacteriota</taxon>
    </lineage>
</organism>
<sequence>MSKKTKVIIFGAIGLTATIAAIGLSLTLKAPSTPKISFGTPPPEPNLGSNVKPTTPVSILFTKNDFPEIEQLPLLVLNPSAELDEASVKQIATTFGFTQNPITSNDISRGKTFIWASEKEALTVYFGSKIFEYSLFEAGAKIQKQFTNEEVVNIAKNFLLTHKIITQEDLGESTINFLGVQFDKNTVNLTNRQSANLFQVNFSKKFNGLTLIFLDPLSAPAAVEVLKNGNVTRAKISLLQNIVMTKELYKLKNFDQVKASINQATIISVDDGYISPTEIKAGLLTKITISEINLGYLVDSPNPVTLQPVYVFKGKTTLSETGQTVSVVLYMPALIQ</sequence>
<dbReference type="AlphaFoldDB" id="A0A0G0MMK6"/>
<protein>
    <submittedName>
        <fullName evidence="2">Uncharacterized protein</fullName>
    </submittedName>
</protein>
<evidence type="ECO:0000256" key="1">
    <source>
        <dbReference type="SAM" id="Phobius"/>
    </source>
</evidence>
<keyword evidence="1" id="KW-1133">Transmembrane helix</keyword>
<proteinExistence type="predicted"/>